<sequence length="189" mass="20952">RAVAQALAACRDWHIAGSSDRFWLCLLRHQWLLEADDSKHGFSFPGGPRQIVRFLVTLASPNWKPCPSLAQLAALGTMSEQARRFIFGICYGFLPSLDGLFTYHCKGATPIHYRHTGAEEEQRPDFEPQGFLQVGGTWTWSPDRLNWFPTSTGQMTSGVFVVVIVVVVMTSGVFAVVVVMIVVVVALAR</sequence>
<accession>A0A813KF99</accession>
<keyword evidence="1" id="KW-0812">Transmembrane</keyword>
<dbReference type="AlphaFoldDB" id="A0A813KF99"/>
<organism evidence="2 3">
    <name type="scientific">Polarella glacialis</name>
    <name type="common">Dinoflagellate</name>
    <dbReference type="NCBI Taxonomy" id="89957"/>
    <lineage>
        <taxon>Eukaryota</taxon>
        <taxon>Sar</taxon>
        <taxon>Alveolata</taxon>
        <taxon>Dinophyceae</taxon>
        <taxon>Suessiales</taxon>
        <taxon>Suessiaceae</taxon>
        <taxon>Polarella</taxon>
    </lineage>
</organism>
<keyword evidence="1" id="KW-1133">Transmembrane helix</keyword>
<gene>
    <name evidence="2" type="ORF">PGLA2088_LOCUS31905</name>
</gene>
<dbReference type="Proteomes" id="UP000626109">
    <property type="component" value="Unassembled WGS sequence"/>
</dbReference>
<reference evidence="2" key="1">
    <citation type="submission" date="2021-02" db="EMBL/GenBank/DDBJ databases">
        <authorList>
            <person name="Dougan E. K."/>
            <person name="Rhodes N."/>
            <person name="Thang M."/>
            <person name="Chan C."/>
        </authorList>
    </citation>
    <scope>NUCLEOTIDE SEQUENCE</scope>
</reference>
<name>A0A813KF99_POLGL</name>
<proteinExistence type="predicted"/>
<evidence type="ECO:0000313" key="3">
    <source>
        <dbReference type="Proteomes" id="UP000626109"/>
    </source>
</evidence>
<evidence type="ECO:0000256" key="1">
    <source>
        <dbReference type="SAM" id="Phobius"/>
    </source>
</evidence>
<feature type="transmembrane region" description="Helical" evidence="1">
    <location>
        <begin position="159"/>
        <end position="188"/>
    </location>
</feature>
<evidence type="ECO:0000313" key="2">
    <source>
        <dbReference type="EMBL" id="CAE8701136.1"/>
    </source>
</evidence>
<dbReference type="EMBL" id="CAJNNW010029684">
    <property type="protein sequence ID" value="CAE8701136.1"/>
    <property type="molecule type" value="Genomic_DNA"/>
</dbReference>
<keyword evidence="1" id="KW-0472">Membrane</keyword>
<feature type="non-terminal residue" evidence="2">
    <location>
        <position position="1"/>
    </location>
</feature>
<comment type="caution">
    <text evidence="2">The sequence shown here is derived from an EMBL/GenBank/DDBJ whole genome shotgun (WGS) entry which is preliminary data.</text>
</comment>
<protein>
    <submittedName>
        <fullName evidence="2">Uncharacterized protein</fullName>
    </submittedName>
</protein>